<dbReference type="KEGG" id="csg:Cylst_2000"/>
<dbReference type="OrthoDB" id="9793489at2"/>
<evidence type="ECO:0000313" key="3">
    <source>
        <dbReference type="EMBL" id="AFZ24245.1"/>
    </source>
</evidence>
<feature type="chain" id="PRO_5003937501" evidence="1">
    <location>
        <begin position="41"/>
        <end position="627"/>
    </location>
</feature>
<dbReference type="InterPro" id="IPR012338">
    <property type="entry name" value="Beta-lactam/transpept-like"/>
</dbReference>
<name>K9WV31_9NOST</name>
<organism evidence="3 4">
    <name type="scientific">Cylindrospermum stagnale PCC 7417</name>
    <dbReference type="NCBI Taxonomy" id="56107"/>
    <lineage>
        <taxon>Bacteria</taxon>
        <taxon>Bacillati</taxon>
        <taxon>Cyanobacteriota</taxon>
        <taxon>Cyanophyceae</taxon>
        <taxon>Nostocales</taxon>
        <taxon>Nostocaceae</taxon>
        <taxon>Cylindrospermum</taxon>
    </lineage>
</organism>
<accession>K9WV31</accession>
<evidence type="ECO:0000256" key="1">
    <source>
        <dbReference type="SAM" id="SignalP"/>
    </source>
</evidence>
<feature type="signal peptide" evidence="1">
    <location>
        <begin position="1"/>
        <end position="40"/>
    </location>
</feature>
<dbReference type="AlphaFoldDB" id="K9WV31"/>
<dbReference type="Gene3D" id="3.40.710.10">
    <property type="entry name" value="DD-peptidase/beta-lactamase superfamily"/>
    <property type="match status" value="1"/>
</dbReference>
<dbReference type="SUPFAM" id="SSF56601">
    <property type="entry name" value="beta-lactamase/transpeptidase-like"/>
    <property type="match status" value="1"/>
</dbReference>
<sequence>MVQHKFLTRSMRKANSPIRSLFALSLITTSSFLPSAPAFSQPNFQDPNNIPITGSGAPQLDPILQSLTEFMHHRCVGAAVLGVAVKGKPVGIWGLGRMNGRPTDNWNPACGDDLKAPLAYQVQPNTPMRVGSISKTATFAMVRWALKKVAKDEGGLELTDEQIEGLKLFDPQHYPPLIPGTNKSYPVAIIPKNLYEVFSGKVKYPVAIKDSFKYGGDKEKETLCADLKSGYADKQWQSVTLGNFLSHRAGLQRSAPSFEDEIVPNIPVIRNLKTKADFENQEKIVRQEWGNQNVNSAKNQLSLNQSYFISDPTLSEYMLVMAGRCLRYSPGTKYSYSNTSPAFPTIILERLMGSKRYGAEVGKPETHKGSALDIFFQTQLNVQTTATEGVFITSLVPNLPGDREPKKRDWNGKSYYGTTWDTKRPHCVWTGKVCDFTSWQNKKTGLINWSWNLKQVPFPYAGSGISPGTGSLAVEPKAFLKFMSQYWLAGYTSNPFVGEERNNTWNRYATHNGAYDGAYAEAIQLGGSNNPKEWSLPPRDAKGSILDAFDQEKLQTYKASLPDGVDIFVAVNQLADKKCVVADQVNTKEKGYNCGSAYGLLNNFVLYGASRVNWQQLQAINNDKLGF</sequence>
<dbReference type="HOGENOM" id="CLU_435983_0_0_3"/>
<reference evidence="3" key="1">
    <citation type="submission" date="2012-06" db="EMBL/GenBank/DDBJ databases">
        <title>Finished chromosome of genome of Cylindrospermum stagnale PCC 7417.</title>
        <authorList>
            <consortium name="US DOE Joint Genome Institute"/>
            <person name="Gugger M."/>
            <person name="Coursin T."/>
            <person name="Rippka R."/>
            <person name="Tandeau De Marsac N."/>
            <person name="Huntemann M."/>
            <person name="Wei C.-L."/>
            <person name="Han J."/>
            <person name="Detter J.C."/>
            <person name="Han C."/>
            <person name="Tapia R."/>
            <person name="Chen A."/>
            <person name="Kyrpides N."/>
            <person name="Mavromatis K."/>
            <person name="Markowitz V."/>
            <person name="Szeto E."/>
            <person name="Ivanova N."/>
            <person name="Pagani I."/>
            <person name="Pati A."/>
            <person name="Goodwin L."/>
            <person name="Nordberg H.P."/>
            <person name="Cantor M.N."/>
            <person name="Hua S.X."/>
            <person name="Woyke T."/>
            <person name="Kerfeld C.A."/>
        </authorList>
    </citation>
    <scope>NUCLEOTIDE SEQUENCE [LARGE SCALE GENOMIC DNA]</scope>
    <source>
        <strain evidence="3">PCC 7417</strain>
    </source>
</reference>
<gene>
    <name evidence="3" type="ORF">Cylst_2000</name>
</gene>
<dbReference type="Proteomes" id="UP000010475">
    <property type="component" value="Chromosome"/>
</dbReference>
<proteinExistence type="predicted"/>
<dbReference type="RefSeq" id="WP_015207500.1">
    <property type="nucleotide sequence ID" value="NC_019757.1"/>
</dbReference>
<evidence type="ECO:0000259" key="2">
    <source>
        <dbReference type="Pfam" id="PF00144"/>
    </source>
</evidence>
<keyword evidence="1" id="KW-0732">Signal</keyword>
<feature type="domain" description="Beta-lactamase-related" evidence="2">
    <location>
        <begin position="68"/>
        <end position="363"/>
    </location>
</feature>
<dbReference type="Pfam" id="PF00144">
    <property type="entry name" value="Beta-lactamase"/>
    <property type="match status" value="1"/>
</dbReference>
<protein>
    <submittedName>
        <fullName evidence="3">Beta-lactamase</fullName>
    </submittedName>
</protein>
<dbReference type="EMBL" id="CP003642">
    <property type="protein sequence ID" value="AFZ24245.1"/>
    <property type="molecule type" value="Genomic_DNA"/>
</dbReference>
<dbReference type="STRING" id="56107.Cylst_2000"/>
<keyword evidence="4" id="KW-1185">Reference proteome</keyword>
<evidence type="ECO:0000313" key="4">
    <source>
        <dbReference type="Proteomes" id="UP000010475"/>
    </source>
</evidence>
<dbReference type="InterPro" id="IPR001466">
    <property type="entry name" value="Beta-lactam-related"/>
</dbReference>